<protein>
    <submittedName>
        <fullName evidence="1">Uncharacterized protein</fullName>
    </submittedName>
</protein>
<evidence type="ECO:0000313" key="2">
    <source>
        <dbReference type="Proteomes" id="UP000009282"/>
    </source>
</evidence>
<proteinExistence type="predicted"/>
<dbReference type="EMBL" id="CP003060">
    <property type="protein sequence ID" value="AEP30036.1"/>
    <property type="molecule type" value="Genomic_DNA"/>
</dbReference>
<dbReference type="HOGENOM" id="CLU_3025865_0_0_6"/>
<organism evidence="1 2">
    <name type="scientific">Glaciecola nitratireducens (strain JCM 12485 / KCTC 12276 / FR1064)</name>
    <dbReference type="NCBI Taxonomy" id="1085623"/>
    <lineage>
        <taxon>Bacteria</taxon>
        <taxon>Pseudomonadati</taxon>
        <taxon>Pseudomonadota</taxon>
        <taxon>Gammaproteobacteria</taxon>
        <taxon>Alteromonadales</taxon>
        <taxon>Alteromonadaceae</taxon>
        <taxon>Brumicola</taxon>
    </lineage>
</organism>
<dbReference type="STRING" id="1085623.GNIT_1927"/>
<reference evidence="1 2" key="1">
    <citation type="journal article" date="2011" name="J. Bacteriol.">
        <title>Complete genome sequence of seawater bacterium Glaciecola nitratireducens FR1064T.</title>
        <authorList>
            <person name="Bian F."/>
            <person name="Qin Q.L."/>
            <person name="Xie B.B."/>
            <person name="Shu Y.L."/>
            <person name="Zhang X.Y."/>
            <person name="Yu Y."/>
            <person name="Chen B."/>
            <person name="Chen X.L."/>
            <person name="Zhou B.C."/>
            <person name="Zhang Y.Z."/>
        </authorList>
    </citation>
    <scope>NUCLEOTIDE SEQUENCE [LARGE SCALE GENOMIC DNA]</scope>
    <source>
        <strain evidence="2">JCM 12485 / KCTC 12276 / FR1064</strain>
    </source>
</reference>
<dbReference type="Proteomes" id="UP000009282">
    <property type="component" value="Chromosome"/>
</dbReference>
<keyword evidence="2" id="KW-1185">Reference proteome</keyword>
<gene>
    <name evidence="1" type="ordered locus">GNIT_1927</name>
</gene>
<sequence>MLQTKTKFIQAICRVFVVSSILYNTKQKEVARLDHFEIKLNGSCDLSYEKTDHIY</sequence>
<dbReference type="AlphaFoldDB" id="G4QKH0"/>
<evidence type="ECO:0000313" key="1">
    <source>
        <dbReference type="EMBL" id="AEP30036.1"/>
    </source>
</evidence>
<dbReference type="KEGG" id="gni:GNIT_1927"/>
<accession>G4QKH0</accession>
<name>G4QKH0_GLANF</name>